<dbReference type="EMBL" id="CP001280">
    <property type="protein sequence ID" value="ACK52256.1"/>
    <property type="molecule type" value="Genomic_DNA"/>
</dbReference>
<organism evidence="2 3">
    <name type="scientific">Methylocella silvestris (strain DSM 15510 / CIP 108128 / LMG 27833 / NCIMB 13906 / BL2)</name>
    <dbReference type="NCBI Taxonomy" id="395965"/>
    <lineage>
        <taxon>Bacteria</taxon>
        <taxon>Pseudomonadati</taxon>
        <taxon>Pseudomonadota</taxon>
        <taxon>Alphaproteobacteria</taxon>
        <taxon>Hyphomicrobiales</taxon>
        <taxon>Beijerinckiaceae</taxon>
        <taxon>Methylocella</taxon>
    </lineage>
</organism>
<dbReference type="OrthoDB" id="9920644at2"/>
<accession>B8ES41</accession>
<sequence>MTTQCRRSAPGNFGSRSRARLFGSSARAHRAAANIFVMMRSDGAVMISRAPSPAGGPSVGVATPVVFAFRSVEEADAVMAGTRQRLETPQADGWLAGVSAGQAATGVKAEAKGLSYSFEVIHPNLKGAPIIGGRRRGRAWRLAVAAFYAIVLSAVALTGLVIGLELT</sequence>
<evidence type="ECO:0000313" key="3">
    <source>
        <dbReference type="Proteomes" id="UP000002257"/>
    </source>
</evidence>
<protein>
    <submittedName>
        <fullName evidence="2">Uncharacterized protein</fullName>
    </submittedName>
</protein>
<keyword evidence="1" id="KW-1133">Transmembrane helix</keyword>
<name>B8ES41_METSB</name>
<dbReference type="HOGENOM" id="CLU_1592665_0_0_5"/>
<keyword evidence="3" id="KW-1185">Reference proteome</keyword>
<keyword evidence="1" id="KW-0812">Transmembrane</keyword>
<dbReference type="Proteomes" id="UP000002257">
    <property type="component" value="Chromosome"/>
</dbReference>
<evidence type="ECO:0000313" key="2">
    <source>
        <dbReference type="EMBL" id="ACK52256.1"/>
    </source>
</evidence>
<proteinExistence type="predicted"/>
<reference evidence="2 3" key="1">
    <citation type="journal article" date="2010" name="J. Bacteriol.">
        <title>Complete genome sequence of the aerobic facultative methanotroph Methylocella silvestris BL2.</title>
        <authorList>
            <person name="Chen Y."/>
            <person name="Crombie A."/>
            <person name="Rahman M.T."/>
            <person name="Dedysh S.N."/>
            <person name="Liesack W."/>
            <person name="Stott M.B."/>
            <person name="Alam M."/>
            <person name="Theisen A.R."/>
            <person name="Murrell J.C."/>
            <person name="Dunfield P.F."/>
        </authorList>
    </citation>
    <scope>NUCLEOTIDE SEQUENCE [LARGE SCALE GENOMIC DNA]</scope>
    <source>
        <strain evidence="3">DSM 15510 / CIP 108128 / LMG 27833 / NCIMB 13906 / BL2</strain>
    </source>
</reference>
<dbReference type="KEGG" id="msl:Msil_3350"/>
<evidence type="ECO:0000256" key="1">
    <source>
        <dbReference type="SAM" id="Phobius"/>
    </source>
</evidence>
<keyword evidence="1" id="KW-0472">Membrane</keyword>
<dbReference type="RefSeq" id="WP_012592325.1">
    <property type="nucleotide sequence ID" value="NC_011666.1"/>
</dbReference>
<feature type="transmembrane region" description="Helical" evidence="1">
    <location>
        <begin position="142"/>
        <end position="164"/>
    </location>
</feature>
<gene>
    <name evidence="2" type="ordered locus">Msil_3350</name>
</gene>
<dbReference type="AlphaFoldDB" id="B8ES41"/>